<keyword evidence="1" id="KW-0472">Membrane</keyword>
<organism evidence="2 3">
    <name type="scientific">Archangium gephyra</name>
    <dbReference type="NCBI Taxonomy" id="48"/>
    <lineage>
        <taxon>Bacteria</taxon>
        <taxon>Pseudomonadati</taxon>
        <taxon>Myxococcota</taxon>
        <taxon>Myxococcia</taxon>
        <taxon>Myxococcales</taxon>
        <taxon>Cystobacterineae</taxon>
        <taxon>Archangiaceae</taxon>
        <taxon>Archangium</taxon>
    </lineage>
</organism>
<feature type="transmembrane region" description="Helical" evidence="1">
    <location>
        <begin position="20"/>
        <end position="40"/>
    </location>
</feature>
<keyword evidence="3" id="KW-1185">Reference proteome</keyword>
<dbReference type="Proteomes" id="UP000256345">
    <property type="component" value="Unassembled WGS sequence"/>
</dbReference>
<comment type="caution">
    <text evidence="2">The sequence shown here is derived from an EMBL/GenBank/DDBJ whole genome shotgun (WGS) entry which is preliminary data.</text>
</comment>
<protein>
    <submittedName>
        <fullName evidence="2">Uncharacterized protein</fullName>
    </submittedName>
</protein>
<sequence>MNEIFQSLEKLFTTFSLGRLLFWTIIVAVALKGLIIYEGLSGHFALGEMERKAALLKELHALAKEGIPKDEHLRPAYLSLVEQVKGYHGQSITQLDVDWRFLVSKFWVGTWLGLLLFLWLFTQIVIAAPPTEDSPQKTAANMLGLAIFGGVLSLVVPRLAQSLYLHGLILALSQLSLLLALTWLQKRHRKKQDSV</sequence>
<dbReference type="RefSeq" id="WP_047858903.1">
    <property type="nucleotide sequence ID" value="NZ_CP011509.1"/>
</dbReference>
<keyword evidence="1" id="KW-1133">Transmembrane helix</keyword>
<feature type="transmembrane region" description="Helical" evidence="1">
    <location>
        <begin position="106"/>
        <end position="127"/>
    </location>
</feature>
<keyword evidence="1" id="KW-0812">Transmembrane</keyword>
<evidence type="ECO:0000313" key="3">
    <source>
        <dbReference type="Proteomes" id="UP000256345"/>
    </source>
</evidence>
<reference evidence="2 3" key="1">
    <citation type="submission" date="2018-08" db="EMBL/GenBank/DDBJ databases">
        <title>Genomic Encyclopedia of Archaeal and Bacterial Type Strains, Phase II (KMG-II): from individual species to whole genera.</title>
        <authorList>
            <person name="Goeker M."/>
        </authorList>
    </citation>
    <scope>NUCLEOTIDE SEQUENCE [LARGE SCALE GENOMIC DNA]</scope>
    <source>
        <strain evidence="2 3">DSM 2261</strain>
    </source>
</reference>
<dbReference type="EMBL" id="QUMU01000002">
    <property type="protein sequence ID" value="REG36029.1"/>
    <property type="molecule type" value="Genomic_DNA"/>
</dbReference>
<proteinExistence type="predicted"/>
<gene>
    <name evidence="2" type="ORF">ATI61_102403</name>
</gene>
<feature type="transmembrane region" description="Helical" evidence="1">
    <location>
        <begin position="163"/>
        <end position="184"/>
    </location>
</feature>
<name>A0ABX9K8P4_9BACT</name>
<evidence type="ECO:0000256" key="1">
    <source>
        <dbReference type="SAM" id="Phobius"/>
    </source>
</evidence>
<evidence type="ECO:0000313" key="2">
    <source>
        <dbReference type="EMBL" id="REG36029.1"/>
    </source>
</evidence>
<feature type="transmembrane region" description="Helical" evidence="1">
    <location>
        <begin position="139"/>
        <end position="157"/>
    </location>
</feature>
<accession>A0ABX9K8P4</accession>